<organism evidence="1">
    <name type="scientific">marine sediment metagenome</name>
    <dbReference type="NCBI Taxonomy" id="412755"/>
    <lineage>
        <taxon>unclassified sequences</taxon>
        <taxon>metagenomes</taxon>
        <taxon>ecological metagenomes</taxon>
    </lineage>
</organism>
<name>A0A0F9LXC3_9ZZZZ</name>
<sequence length="156" mass="18396">YSLTSKGIILLTFFEVLEQMFNNELKSREFLNKFEDELEQNKKLNFGKVWSIFAKFVKIKKVIYTLRKEKANKILKIEKVGITIETDKGKDNISYENIENAWYSFVTKGFLQQQNHKDATYRSSFILALFSQLPYVKVDEKGPLTIRLQNKPRDLT</sequence>
<evidence type="ECO:0000313" key="1">
    <source>
        <dbReference type="EMBL" id="KKM91761.1"/>
    </source>
</evidence>
<protein>
    <submittedName>
        <fullName evidence="1">Uncharacterized protein</fullName>
    </submittedName>
</protein>
<dbReference type="EMBL" id="LAZR01006490">
    <property type="protein sequence ID" value="KKM91761.1"/>
    <property type="molecule type" value="Genomic_DNA"/>
</dbReference>
<dbReference type="AlphaFoldDB" id="A0A0F9LXC3"/>
<comment type="caution">
    <text evidence="1">The sequence shown here is derived from an EMBL/GenBank/DDBJ whole genome shotgun (WGS) entry which is preliminary data.</text>
</comment>
<accession>A0A0F9LXC3</accession>
<gene>
    <name evidence="1" type="ORF">LCGC14_1225230</name>
</gene>
<feature type="non-terminal residue" evidence="1">
    <location>
        <position position="1"/>
    </location>
</feature>
<reference evidence="1" key="1">
    <citation type="journal article" date="2015" name="Nature">
        <title>Complex archaea that bridge the gap between prokaryotes and eukaryotes.</title>
        <authorList>
            <person name="Spang A."/>
            <person name="Saw J.H."/>
            <person name="Jorgensen S.L."/>
            <person name="Zaremba-Niedzwiedzka K."/>
            <person name="Martijn J."/>
            <person name="Lind A.E."/>
            <person name="van Eijk R."/>
            <person name="Schleper C."/>
            <person name="Guy L."/>
            <person name="Ettema T.J."/>
        </authorList>
    </citation>
    <scope>NUCLEOTIDE SEQUENCE</scope>
</reference>
<proteinExistence type="predicted"/>